<proteinExistence type="predicted"/>
<accession>A0A9P8SGZ6</accession>
<evidence type="ECO:0000256" key="1">
    <source>
        <dbReference type="SAM" id="MobiDB-lite"/>
    </source>
</evidence>
<dbReference type="RefSeq" id="XP_044718523.1">
    <property type="nucleotide sequence ID" value="XM_044866634.1"/>
</dbReference>
<dbReference type="Proteomes" id="UP000824596">
    <property type="component" value="Unassembled WGS sequence"/>
</dbReference>
<sequence length="322" mass="35727">MSTTPPLVNGSEAGPDGASEVQDGASEVQDGASEVQDGASEVQDGASEVQSLAELRQLAPAERKVFFRRFLVHNDIIVVDHADVDVYLSPRLSAAQNLRKQSYVGGDEVGAELVKAANEVYYGENEFKVQLHCLGDFIRNAGGDEDPPAPIAPLVQKKFTIEMELHDIWHSAEVGGVFHGPDNDNIDYNDEENGDLARWTRGKLRYAFLLTNVESIHVMLLGAGLIDGSDLATHQTIKEISSMVRKLIVQFGSRFDISKRLTRGHNLERSIKSYWDAPSDEARMSVRNGHATTEEMMRVEIARWLDEDKREPGPDGEWDRLV</sequence>
<dbReference type="NCBIfam" id="TIGR03057">
    <property type="entry name" value="xxxLxxG_by_4"/>
    <property type="match status" value="1"/>
</dbReference>
<dbReference type="GeneID" id="68357292"/>
<dbReference type="AlphaFoldDB" id="A0A9P8SGZ6"/>
<gene>
    <name evidence="2" type="ORF">HRG_08163</name>
</gene>
<evidence type="ECO:0000313" key="2">
    <source>
        <dbReference type="EMBL" id="KAH0961010.1"/>
    </source>
</evidence>
<organism evidence="2 3">
    <name type="scientific">Hirsutella rhossiliensis</name>
    <dbReference type="NCBI Taxonomy" id="111463"/>
    <lineage>
        <taxon>Eukaryota</taxon>
        <taxon>Fungi</taxon>
        <taxon>Dikarya</taxon>
        <taxon>Ascomycota</taxon>
        <taxon>Pezizomycotina</taxon>
        <taxon>Sordariomycetes</taxon>
        <taxon>Hypocreomycetidae</taxon>
        <taxon>Hypocreales</taxon>
        <taxon>Ophiocordycipitaceae</taxon>
        <taxon>Hirsutella</taxon>
    </lineage>
</organism>
<dbReference type="OrthoDB" id="5152119at2759"/>
<comment type="caution">
    <text evidence="2">The sequence shown here is derived from an EMBL/GenBank/DDBJ whole genome shotgun (WGS) entry which is preliminary data.</text>
</comment>
<dbReference type="EMBL" id="JAIZPD010000009">
    <property type="protein sequence ID" value="KAH0961010.1"/>
    <property type="molecule type" value="Genomic_DNA"/>
</dbReference>
<name>A0A9P8SGZ6_9HYPO</name>
<feature type="region of interest" description="Disordered" evidence="1">
    <location>
        <begin position="1"/>
        <end position="39"/>
    </location>
</feature>
<dbReference type="InterPro" id="IPR023908">
    <property type="entry name" value="xxxLxxG_rpt"/>
</dbReference>
<evidence type="ECO:0000313" key="3">
    <source>
        <dbReference type="Proteomes" id="UP000824596"/>
    </source>
</evidence>
<keyword evidence="3" id="KW-1185">Reference proteome</keyword>
<protein>
    <submittedName>
        <fullName evidence="2">Uncharacterized protein</fullName>
    </submittedName>
</protein>
<reference evidence="2" key="1">
    <citation type="submission" date="2021-09" db="EMBL/GenBank/DDBJ databases">
        <title>A high-quality genome of the endoparasitic fungus Hirsutella rhossiliensis with a comparison of Hirsutella genomes reveals transposable elements contributing to genome size variation.</title>
        <authorList>
            <person name="Lin R."/>
            <person name="Jiao Y."/>
            <person name="Sun X."/>
            <person name="Ling J."/>
            <person name="Xie B."/>
            <person name="Cheng X."/>
        </authorList>
    </citation>
    <scope>NUCLEOTIDE SEQUENCE</scope>
    <source>
        <strain evidence="2">HR02</strain>
    </source>
</reference>